<proteinExistence type="predicted"/>
<reference evidence="2" key="2">
    <citation type="submission" date="2024-06" db="EMBL/GenBank/DDBJ databases">
        <authorList>
            <person name="Petrova K.O."/>
            <person name="Toshchakov S.V."/>
            <person name="Boltjanskaja Y.V."/>
            <person name="Kevbrin V."/>
        </authorList>
    </citation>
    <scope>NUCLEOTIDE SEQUENCE</scope>
    <source>
        <strain evidence="2">Z-910T</strain>
    </source>
</reference>
<dbReference type="InterPro" id="IPR006541">
    <property type="entry name" value="Bacteriocin_ass"/>
</dbReference>
<evidence type="ECO:0000313" key="2">
    <source>
        <dbReference type="EMBL" id="XBX75839.1"/>
    </source>
</evidence>
<dbReference type="AlphaFoldDB" id="A0AAU7VQ47"/>
<feature type="transmembrane region" description="Helical" evidence="1">
    <location>
        <begin position="702"/>
        <end position="723"/>
    </location>
</feature>
<keyword evidence="1" id="KW-0812">Transmembrane</keyword>
<reference evidence="2" key="1">
    <citation type="journal article" date="2013" name="Extremophiles">
        <title>Proteinivorax tanatarense gen. nov., sp. nov., an anaerobic, haloalkaliphilic, proteolytic bacterium isolated from a decaying algal bloom, and proposal of Proteinivoraceae fam. nov.</title>
        <authorList>
            <person name="Kevbrin V."/>
            <person name="Boltyanskaya Y."/>
            <person name="Zhilina T."/>
            <person name="Kolganova T."/>
            <person name="Lavrentjeva E."/>
            <person name="Kuznetsov B."/>
        </authorList>
    </citation>
    <scope>NUCLEOTIDE SEQUENCE</scope>
    <source>
        <strain evidence="2">Z-910T</strain>
    </source>
</reference>
<protein>
    <submittedName>
        <fullName evidence="2">DUF1430 domain-containing protein</fullName>
    </submittedName>
</protein>
<dbReference type="EMBL" id="CP158367">
    <property type="protein sequence ID" value="XBX75839.1"/>
    <property type="molecule type" value="Genomic_DNA"/>
</dbReference>
<gene>
    <name evidence="2" type="ORF">PRVXT_000997</name>
</gene>
<feature type="transmembrane region" description="Helical" evidence="1">
    <location>
        <begin position="340"/>
        <end position="373"/>
    </location>
</feature>
<sequence>MRKFIVCILVLMYIVLFIASSFVYSNQQFQNYEKAALSYQFEFVIPNDSVHSNPKNLKYLMEAASKNKVNFVRTVSYRDVLNNISKYEDYIFLSGSQTIYFENLEKIDGRFLTSTDMGEKRFISTTQTKKEDQVGLISSFEGKYFGDKHEFSVYTIDQLLDGYMYPGNYRAECTSEQHLNSFLEDYANLINTNIDGVEYLASDFKKEAEVDNSYSNNIELESNIYFSVMVLFFILMFFTLTYYIIYNTKEISILKQNGYGFFKIFGKLFVNLYVLTFIFSNLCIFLLSVWNFGIELNFWIKVLQVNFTVALGLLILLSVVAYILIRFVRMTYCIKGRKPIGLIMVFNIIMKVVSTVAMLGITMILISNIYLIIIQQNALSGWEDLSNYGVFYPTMLVGEDRDAYRRGESPLDMRCYELYPVLNQKTNAIYVNAMYYTKESLRLDGHKDIVKTIVVNPNYLSKFNIYDENGEIIQIEETEASTIYLVPEQYKDKEEYNYQKFYERQKMSHDSLHVDYYSQDPKLESLDIEFIYTKSNQNVFVPDMEVFPANDNKVVDPIIRVMTEENSLVPDRLFYTRDSHLLMELDGEGKYTEIESLLQEYNLNNSFPHIITPNELVMREINGLKVAVRIYIPLLIGTLAFLAMILLQNIYLVFQKNKHMFFVKKVFGYKYFNRYKSIFGVFIITSLVEFILFSLFAFSYFYLLFLMKTVVELTIIYMLVFYYEKKNTVEILKRGA</sequence>
<feature type="transmembrane region" description="Helical" evidence="1">
    <location>
        <begin position="224"/>
        <end position="245"/>
    </location>
</feature>
<feature type="transmembrane region" description="Helical" evidence="1">
    <location>
        <begin position="265"/>
        <end position="287"/>
    </location>
</feature>
<feature type="transmembrane region" description="Helical" evidence="1">
    <location>
        <begin position="307"/>
        <end position="328"/>
    </location>
</feature>
<name>A0AAU7VQ47_9FIRM</name>
<accession>A0AAU7VQ47</accession>
<feature type="transmembrane region" description="Helical" evidence="1">
    <location>
        <begin position="675"/>
        <end position="696"/>
    </location>
</feature>
<dbReference type="RefSeq" id="WP_350344575.1">
    <property type="nucleotide sequence ID" value="NZ_CP158367.1"/>
</dbReference>
<feature type="transmembrane region" description="Helical" evidence="1">
    <location>
        <begin position="630"/>
        <end position="654"/>
    </location>
</feature>
<keyword evidence="1" id="KW-0472">Membrane</keyword>
<dbReference type="NCBIfam" id="TIGR01654">
    <property type="entry name" value="bact_immun_7tm"/>
    <property type="match status" value="1"/>
</dbReference>
<evidence type="ECO:0000256" key="1">
    <source>
        <dbReference type="SAM" id="Phobius"/>
    </source>
</evidence>
<dbReference type="Pfam" id="PF07242">
    <property type="entry name" value="DUF1430"/>
    <property type="match status" value="1"/>
</dbReference>
<organism evidence="2">
    <name type="scientific">Proteinivorax tanatarense</name>
    <dbReference type="NCBI Taxonomy" id="1260629"/>
    <lineage>
        <taxon>Bacteria</taxon>
        <taxon>Bacillati</taxon>
        <taxon>Bacillota</taxon>
        <taxon>Clostridia</taxon>
        <taxon>Eubacteriales</taxon>
        <taxon>Proteinivoracaceae</taxon>
        <taxon>Proteinivorax</taxon>
    </lineage>
</organism>
<keyword evidence="1" id="KW-1133">Transmembrane helix</keyword>